<feature type="region of interest" description="Disordered" evidence="7">
    <location>
        <begin position="29"/>
        <end position="97"/>
    </location>
</feature>
<dbReference type="PROSITE" id="PS52029">
    <property type="entry name" value="LD_TPASE"/>
    <property type="match status" value="1"/>
</dbReference>
<comment type="pathway">
    <text evidence="1 6">Cell wall biogenesis; peptidoglycan biosynthesis.</text>
</comment>
<evidence type="ECO:0000256" key="3">
    <source>
        <dbReference type="ARBA" id="ARBA00022960"/>
    </source>
</evidence>
<feature type="active site" description="Nucleophile" evidence="6">
    <location>
        <position position="196"/>
    </location>
</feature>
<dbReference type="PANTHER" id="PTHR30582:SF33">
    <property type="entry name" value="EXPORTED PROTEIN"/>
    <property type="match status" value="1"/>
</dbReference>
<evidence type="ECO:0000256" key="2">
    <source>
        <dbReference type="ARBA" id="ARBA00022679"/>
    </source>
</evidence>
<dbReference type="InterPro" id="IPR050979">
    <property type="entry name" value="LD-transpeptidase"/>
</dbReference>
<dbReference type="GO" id="GO:0008360">
    <property type="term" value="P:regulation of cell shape"/>
    <property type="evidence" value="ECO:0007669"/>
    <property type="project" value="UniProtKB-UniRule"/>
</dbReference>
<feature type="compositionally biased region" description="Low complexity" evidence="7">
    <location>
        <begin position="43"/>
        <end position="82"/>
    </location>
</feature>
<keyword evidence="10" id="KW-0012">Acyltransferase</keyword>
<evidence type="ECO:0000256" key="7">
    <source>
        <dbReference type="SAM" id="MobiDB-lite"/>
    </source>
</evidence>
<reference evidence="10 11" key="1">
    <citation type="submission" date="2020-08" db="EMBL/GenBank/DDBJ databases">
        <title>Sequencing the genomes of 1000 actinobacteria strains.</title>
        <authorList>
            <person name="Klenk H.-P."/>
        </authorList>
    </citation>
    <scope>NUCLEOTIDE SEQUENCE [LARGE SCALE GENOMIC DNA]</scope>
    <source>
        <strain evidence="10 11">DSM 45272</strain>
    </source>
</reference>
<feature type="chain" id="PRO_5038820045" evidence="8">
    <location>
        <begin position="25"/>
        <end position="221"/>
    </location>
</feature>
<dbReference type="GO" id="GO:0071555">
    <property type="term" value="P:cell wall organization"/>
    <property type="evidence" value="ECO:0007669"/>
    <property type="project" value="UniProtKB-UniRule"/>
</dbReference>
<comment type="caution">
    <text evidence="10">The sequence shown here is derived from an EMBL/GenBank/DDBJ whole genome shotgun (WGS) entry which is preliminary data.</text>
</comment>
<dbReference type="CDD" id="cd16913">
    <property type="entry name" value="YkuD_like"/>
    <property type="match status" value="1"/>
</dbReference>
<keyword evidence="2 10" id="KW-0808">Transferase</keyword>
<dbReference type="Pfam" id="PF03734">
    <property type="entry name" value="YkuD"/>
    <property type="match status" value="1"/>
</dbReference>
<dbReference type="GO" id="GO:0005576">
    <property type="term" value="C:extracellular region"/>
    <property type="evidence" value="ECO:0007669"/>
    <property type="project" value="TreeGrafter"/>
</dbReference>
<dbReference type="GO" id="GO:0016746">
    <property type="term" value="F:acyltransferase activity"/>
    <property type="evidence" value="ECO:0007669"/>
    <property type="project" value="UniProtKB-KW"/>
</dbReference>
<feature type="signal peptide" evidence="8">
    <location>
        <begin position="1"/>
        <end position="24"/>
    </location>
</feature>
<sequence>MKKFLVGVTALATALVLTACSGNAGGGTPGGGAVAQGDPAGGTTTTTTSAPSSSSAAPTTSSRTPSSSSSAPKPTPSSSAKPKPTPKPTPKPAAKPAANAADVPCKAALASPGVSACVDLSALKTWLLQDGKVIYGPVKQLPGKKGHATPTGVFHVSAKVKNYHSKQFDAPMPNSVFFLPGIAFHTGSLSVYSHGCIHLAAAASQKYFTTLQSGDVVQVVA</sequence>
<evidence type="ECO:0000256" key="5">
    <source>
        <dbReference type="ARBA" id="ARBA00023316"/>
    </source>
</evidence>
<keyword evidence="8" id="KW-0732">Signal</keyword>
<keyword evidence="5 6" id="KW-0961">Cell wall biogenesis/degradation</keyword>
<evidence type="ECO:0000256" key="6">
    <source>
        <dbReference type="PROSITE-ProRule" id="PRU01373"/>
    </source>
</evidence>
<evidence type="ECO:0000313" key="10">
    <source>
        <dbReference type="EMBL" id="MBB5853629.1"/>
    </source>
</evidence>
<dbReference type="EMBL" id="JACHMX010000001">
    <property type="protein sequence ID" value="MBB5853629.1"/>
    <property type="molecule type" value="Genomic_DNA"/>
</dbReference>
<name>A0A841AXG5_9PSEU</name>
<gene>
    <name evidence="10" type="ORF">HDA45_003716</name>
</gene>
<keyword evidence="3 6" id="KW-0133">Cell shape</keyword>
<dbReference type="GO" id="GO:0018104">
    <property type="term" value="P:peptidoglycan-protein cross-linking"/>
    <property type="evidence" value="ECO:0007669"/>
    <property type="project" value="TreeGrafter"/>
</dbReference>
<dbReference type="AlphaFoldDB" id="A0A841AXG5"/>
<evidence type="ECO:0000256" key="4">
    <source>
        <dbReference type="ARBA" id="ARBA00022984"/>
    </source>
</evidence>
<dbReference type="Gene3D" id="2.40.440.10">
    <property type="entry name" value="L,D-transpeptidase catalytic domain-like"/>
    <property type="match status" value="1"/>
</dbReference>
<keyword evidence="11" id="KW-1185">Reference proteome</keyword>
<dbReference type="SUPFAM" id="SSF141523">
    <property type="entry name" value="L,D-transpeptidase catalytic domain-like"/>
    <property type="match status" value="1"/>
</dbReference>
<dbReference type="RefSeq" id="WP_184897007.1">
    <property type="nucleotide sequence ID" value="NZ_JACHMX010000001.1"/>
</dbReference>
<organism evidence="10 11">
    <name type="scientific">Amycolatopsis umgeniensis</name>
    <dbReference type="NCBI Taxonomy" id="336628"/>
    <lineage>
        <taxon>Bacteria</taxon>
        <taxon>Bacillati</taxon>
        <taxon>Actinomycetota</taxon>
        <taxon>Actinomycetes</taxon>
        <taxon>Pseudonocardiales</taxon>
        <taxon>Pseudonocardiaceae</taxon>
        <taxon>Amycolatopsis</taxon>
    </lineage>
</organism>
<keyword evidence="4 6" id="KW-0573">Peptidoglycan synthesis</keyword>
<keyword evidence="10" id="KW-0670">Pyruvate</keyword>
<dbReference type="PANTHER" id="PTHR30582">
    <property type="entry name" value="L,D-TRANSPEPTIDASE"/>
    <property type="match status" value="1"/>
</dbReference>
<dbReference type="InterPro" id="IPR005490">
    <property type="entry name" value="LD_TPept_cat_dom"/>
</dbReference>
<feature type="active site" description="Proton donor/acceptor" evidence="6">
    <location>
        <position position="185"/>
    </location>
</feature>
<accession>A0A841AXG5</accession>
<dbReference type="InterPro" id="IPR038063">
    <property type="entry name" value="Transpep_catalytic_dom"/>
</dbReference>
<evidence type="ECO:0000256" key="1">
    <source>
        <dbReference type="ARBA" id="ARBA00004752"/>
    </source>
</evidence>
<feature type="compositionally biased region" description="Pro residues" evidence="7">
    <location>
        <begin position="83"/>
        <end position="93"/>
    </location>
</feature>
<protein>
    <submittedName>
        <fullName evidence="10">Pyruvate/2-oxoglutarate dehydrogenase complex dihydrolipoamide acyltransferase (E2) component</fullName>
    </submittedName>
</protein>
<dbReference type="PROSITE" id="PS51257">
    <property type="entry name" value="PROKAR_LIPOPROTEIN"/>
    <property type="match status" value="1"/>
</dbReference>
<dbReference type="Proteomes" id="UP000580861">
    <property type="component" value="Unassembled WGS sequence"/>
</dbReference>
<proteinExistence type="predicted"/>
<feature type="domain" description="L,D-TPase catalytic" evidence="9">
    <location>
        <begin position="114"/>
        <end position="220"/>
    </location>
</feature>
<dbReference type="UniPathway" id="UPA00219"/>
<evidence type="ECO:0000313" key="11">
    <source>
        <dbReference type="Proteomes" id="UP000580861"/>
    </source>
</evidence>
<dbReference type="GO" id="GO:0071972">
    <property type="term" value="F:peptidoglycan L,D-transpeptidase activity"/>
    <property type="evidence" value="ECO:0007669"/>
    <property type="project" value="TreeGrafter"/>
</dbReference>
<evidence type="ECO:0000256" key="8">
    <source>
        <dbReference type="SAM" id="SignalP"/>
    </source>
</evidence>
<evidence type="ECO:0000259" key="9">
    <source>
        <dbReference type="PROSITE" id="PS52029"/>
    </source>
</evidence>